<sequence>MILSVDELTSMSSTPNITRKDSAHPGGGSPLALFDRSHQVALEEILRLAAVLSGADFAYIAWPDGRAVAGRDCRGILRRDSHGGAGRLRLGHDQDCGCGGRHGRRPV</sequence>
<comment type="caution">
    <text evidence="2">The sequence shown here is derived from an EMBL/GenBank/DDBJ whole genome shotgun (WGS) entry which is preliminary data.</text>
</comment>
<dbReference type="EMBL" id="CABQ01000076">
    <property type="protein sequence ID" value="CBI07195.1"/>
    <property type="molecule type" value="Genomic_DNA"/>
</dbReference>
<feature type="region of interest" description="Disordered" evidence="1">
    <location>
        <begin position="1"/>
        <end position="30"/>
    </location>
</feature>
<dbReference type="AlphaFoldDB" id="E6QIX9"/>
<feature type="compositionally biased region" description="Polar residues" evidence="1">
    <location>
        <begin position="7"/>
        <end position="17"/>
    </location>
</feature>
<organism evidence="2">
    <name type="scientific">mine drainage metagenome</name>
    <dbReference type="NCBI Taxonomy" id="410659"/>
    <lineage>
        <taxon>unclassified sequences</taxon>
        <taxon>metagenomes</taxon>
        <taxon>ecological metagenomes</taxon>
    </lineage>
</organism>
<gene>
    <name evidence="2" type="ORF">CARN6_0519</name>
</gene>
<evidence type="ECO:0000256" key="1">
    <source>
        <dbReference type="SAM" id="MobiDB-lite"/>
    </source>
</evidence>
<protein>
    <submittedName>
        <fullName evidence="2">Uncharacterized protein</fullName>
    </submittedName>
</protein>
<accession>E6QIX9</accession>
<reference evidence="2" key="1">
    <citation type="submission" date="2009-10" db="EMBL/GenBank/DDBJ databases">
        <title>Diversity of trophic interactions inside an arsenic-rich microbial ecosystem.</title>
        <authorList>
            <person name="Bertin P.N."/>
            <person name="Heinrich-Salmeron A."/>
            <person name="Pelletier E."/>
            <person name="Goulhen-Chollet F."/>
            <person name="Arsene-Ploetze F."/>
            <person name="Gallien S."/>
            <person name="Calteau A."/>
            <person name="Vallenet D."/>
            <person name="Casiot C."/>
            <person name="Chane-Woon-Ming B."/>
            <person name="Giloteaux L."/>
            <person name="Barakat M."/>
            <person name="Bonnefoy V."/>
            <person name="Bruneel O."/>
            <person name="Chandler M."/>
            <person name="Cleiss J."/>
            <person name="Duran R."/>
            <person name="Elbaz-Poulichet F."/>
            <person name="Fonknechten N."/>
            <person name="Lauga B."/>
            <person name="Mornico D."/>
            <person name="Ortet P."/>
            <person name="Schaeffer C."/>
            <person name="Siguier P."/>
            <person name="Alexander Thil Smith A."/>
            <person name="Van Dorsselaer A."/>
            <person name="Weissenbach J."/>
            <person name="Medigue C."/>
            <person name="Le Paslier D."/>
        </authorList>
    </citation>
    <scope>NUCLEOTIDE SEQUENCE</scope>
</reference>
<evidence type="ECO:0000313" key="2">
    <source>
        <dbReference type="EMBL" id="CBI07195.1"/>
    </source>
</evidence>
<proteinExistence type="predicted"/>
<name>E6QIX9_9ZZZZ</name>